<dbReference type="CDD" id="cd00995">
    <property type="entry name" value="PBP2_NikA_DppA_OppA_like"/>
    <property type="match status" value="1"/>
</dbReference>
<dbReference type="EMBL" id="JAUSUT010000001">
    <property type="protein sequence ID" value="MDQ0382782.1"/>
    <property type="molecule type" value="Genomic_DNA"/>
</dbReference>
<evidence type="ECO:0000256" key="1">
    <source>
        <dbReference type="SAM" id="MobiDB-lite"/>
    </source>
</evidence>
<dbReference type="InterPro" id="IPR030678">
    <property type="entry name" value="Peptide/Ni-bd"/>
</dbReference>
<dbReference type="InterPro" id="IPR000914">
    <property type="entry name" value="SBP_5_dom"/>
</dbReference>
<feature type="region of interest" description="Disordered" evidence="1">
    <location>
        <begin position="1"/>
        <end position="34"/>
    </location>
</feature>
<evidence type="ECO:0000313" key="4">
    <source>
        <dbReference type="Proteomes" id="UP001229651"/>
    </source>
</evidence>
<accession>A0ABU0F5H7</accession>
<dbReference type="SUPFAM" id="SSF53850">
    <property type="entry name" value="Periplasmic binding protein-like II"/>
    <property type="match status" value="1"/>
</dbReference>
<gene>
    <name evidence="3" type="ORF">FB470_006776</name>
</gene>
<dbReference type="Gene3D" id="3.40.190.10">
    <property type="entry name" value="Periplasmic binding protein-like II"/>
    <property type="match status" value="1"/>
</dbReference>
<name>A0ABU0F5H7_9PSEU</name>
<keyword evidence="4" id="KW-1185">Reference proteome</keyword>
<reference evidence="3 4" key="1">
    <citation type="submission" date="2023-07" db="EMBL/GenBank/DDBJ databases">
        <title>Sequencing the genomes of 1000 actinobacteria strains.</title>
        <authorList>
            <person name="Klenk H.-P."/>
        </authorList>
    </citation>
    <scope>NUCLEOTIDE SEQUENCE [LARGE SCALE GENOMIC DNA]</scope>
    <source>
        <strain evidence="3 4">DSM 45805</strain>
    </source>
</reference>
<dbReference type="PIRSF" id="PIRSF002741">
    <property type="entry name" value="MppA"/>
    <property type="match status" value="1"/>
</dbReference>
<protein>
    <submittedName>
        <fullName evidence="3">Peptide/nickel transport system substrate-binding protein</fullName>
    </submittedName>
</protein>
<comment type="caution">
    <text evidence="3">The sequence shown here is derived from an EMBL/GenBank/DDBJ whole genome shotgun (WGS) entry which is preliminary data.</text>
</comment>
<dbReference type="PANTHER" id="PTHR30290">
    <property type="entry name" value="PERIPLASMIC BINDING COMPONENT OF ABC TRANSPORTER"/>
    <property type="match status" value="1"/>
</dbReference>
<dbReference type="RefSeq" id="WP_306998258.1">
    <property type="nucleotide sequence ID" value="NZ_JAUSUT010000001.1"/>
</dbReference>
<sequence length="559" mass="59191">MPLPTPGSRAPVTRDHSGSLLTSTRRSPATKERDTGVRKLNALIRRRVARRARAAVVVVGALTLAACAGVTGERDPGRLQPDPNATIRWAISVPPIQMDPMVAKAELTHITYDTLIFDGLTTVDSNGRISPRLAASWTEAPDRLSWTVTLRTGAVFHDGKPIDARSVAANLGRALQLRDSTPVLANKLSRWSRAEVVDDRTVRIVLDTPDAAVPAELASPNLLIGSPAAFGTMGTQPVGSGPYRFVSRTADRVTYERFDRYWDPGVAKAARVEVLAIPDGAARMNALRAGQIDGTLAQVNLHADIASFRGDPTAQVVEKPTQNVAAMFLNTSRAPLDSVEVRRALNYAVDRQSLSTSLLGGLCRPTSQPFPDGPGHVADLDNAYTHDPARARQLLSVAGRDGAGIDAIFYQAGLSGALAPALQAQLAEAGIDLRLTAMNPNDSRPAFRSGGAPALVEQILPDADPSLTVQSFLRLDNPGGPTSEMSALGQAALDAPIGTAQQEQALRAFNSYLVANPIGVPICAIPNFFVASSRITGVADMPWSTVSGNTDIRGLGKAS</sequence>
<dbReference type="Proteomes" id="UP001229651">
    <property type="component" value="Unassembled WGS sequence"/>
</dbReference>
<feature type="domain" description="Solute-binding protein family 5" evidence="2">
    <location>
        <begin position="129"/>
        <end position="466"/>
    </location>
</feature>
<organism evidence="3 4">
    <name type="scientific">Amycolatopsis thermophila</name>
    <dbReference type="NCBI Taxonomy" id="206084"/>
    <lineage>
        <taxon>Bacteria</taxon>
        <taxon>Bacillati</taxon>
        <taxon>Actinomycetota</taxon>
        <taxon>Actinomycetes</taxon>
        <taxon>Pseudonocardiales</taxon>
        <taxon>Pseudonocardiaceae</taxon>
        <taxon>Amycolatopsis</taxon>
    </lineage>
</organism>
<evidence type="ECO:0000313" key="3">
    <source>
        <dbReference type="EMBL" id="MDQ0382782.1"/>
    </source>
</evidence>
<evidence type="ECO:0000259" key="2">
    <source>
        <dbReference type="Pfam" id="PF00496"/>
    </source>
</evidence>
<dbReference type="Gene3D" id="3.10.105.10">
    <property type="entry name" value="Dipeptide-binding Protein, Domain 3"/>
    <property type="match status" value="1"/>
</dbReference>
<proteinExistence type="predicted"/>
<dbReference type="Pfam" id="PF00496">
    <property type="entry name" value="SBP_bac_5"/>
    <property type="match status" value="1"/>
</dbReference>
<dbReference type="InterPro" id="IPR039424">
    <property type="entry name" value="SBP_5"/>
</dbReference>